<dbReference type="SMART" id="SM00267">
    <property type="entry name" value="GGDEF"/>
    <property type="match status" value="1"/>
</dbReference>
<dbReference type="InterPro" id="IPR025991">
    <property type="entry name" value="Chemoreceptor_zinc-bind_dom"/>
</dbReference>
<dbReference type="EC" id="2.7.7.65" evidence="1"/>
<dbReference type="GO" id="GO:0043709">
    <property type="term" value="P:cell adhesion involved in single-species biofilm formation"/>
    <property type="evidence" value="ECO:0007669"/>
    <property type="project" value="TreeGrafter"/>
</dbReference>
<sequence>MQYQYESMIRALDEALNAHLAWGRRVFRSALTHTAPGADVLEPAAHEICQLGQWLQSHANLLQTINPHKAKALEAAHRRMHDAIRAIMEQELAGQTVPAAQMDAFEQAQDELIRLLTALKARLITDAIRHDPLTGLPLRYGLEHDFCEFQKACRRNQNAFYLAMIDVDHFKQVNDRLDHQVGDQALRHLARTLRKNIRGNEPIYRFGGEEFVVLLQTRGAEDVQHAAQRLLEAVRTALMPLPQKEPLALSVTIGLTQVQDDDDLSSALQRADQAMYAGKQAGRNRFVLWDAPPQPTLAQRTG</sequence>
<dbReference type="InterPro" id="IPR000160">
    <property type="entry name" value="GGDEF_dom"/>
</dbReference>
<gene>
    <name evidence="4" type="ORF">DFR45_101219</name>
</gene>
<reference evidence="4 5" key="1">
    <citation type="submission" date="2018-07" db="EMBL/GenBank/DDBJ databases">
        <title>Genomic Encyclopedia of Type Strains, Phase IV (KMG-IV): sequencing the most valuable type-strain genomes for metagenomic binning, comparative biology and taxonomic classification.</title>
        <authorList>
            <person name="Goeker M."/>
        </authorList>
    </citation>
    <scope>NUCLEOTIDE SEQUENCE [LARGE SCALE GENOMIC DNA]</scope>
    <source>
        <strain evidence="4 5">DSM 100911</strain>
    </source>
</reference>
<accession>A0A369AR64</accession>
<dbReference type="InterPro" id="IPR043128">
    <property type="entry name" value="Rev_trsase/Diguanyl_cyclase"/>
</dbReference>
<dbReference type="Pfam" id="PF00990">
    <property type="entry name" value="GGDEF"/>
    <property type="match status" value="1"/>
</dbReference>
<organism evidence="4 5">
    <name type="scientific">Extensimonas vulgaris</name>
    <dbReference type="NCBI Taxonomy" id="1031594"/>
    <lineage>
        <taxon>Bacteria</taxon>
        <taxon>Pseudomonadati</taxon>
        <taxon>Pseudomonadota</taxon>
        <taxon>Betaproteobacteria</taxon>
        <taxon>Burkholderiales</taxon>
        <taxon>Comamonadaceae</taxon>
        <taxon>Extensimonas</taxon>
    </lineage>
</organism>
<dbReference type="AlphaFoldDB" id="A0A369AR64"/>
<dbReference type="GO" id="GO:0052621">
    <property type="term" value="F:diguanylate cyclase activity"/>
    <property type="evidence" value="ECO:0007669"/>
    <property type="project" value="UniProtKB-EC"/>
</dbReference>
<dbReference type="Gene3D" id="1.20.120.30">
    <property type="entry name" value="Aspartate receptor, ligand-binding domain"/>
    <property type="match status" value="1"/>
</dbReference>
<dbReference type="NCBIfam" id="TIGR00254">
    <property type="entry name" value="GGDEF"/>
    <property type="match status" value="1"/>
</dbReference>
<evidence type="ECO:0000313" key="5">
    <source>
        <dbReference type="Proteomes" id="UP000252174"/>
    </source>
</evidence>
<dbReference type="InterPro" id="IPR050469">
    <property type="entry name" value="Diguanylate_Cyclase"/>
</dbReference>
<dbReference type="SUPFAM" id="SSF55073">
    <property type="entry name" value="Nucleotide cyclase"/>
    <property type="match status" value="1"/>
</dbReference>
<comment type="caution">
    <text evidence="4">The sequence shown here is derived from an EMBL/GenBank/DDBJ whole genome shotgun (WGS) entry which is preliminary data.</text>
</comment>
<dbReference type="InterPro" id="IPR029787">
    <property type="entry name" value="Nucleotide_cyclase"/>
</dbReference>
<evidence type="ECO:0000256" key="1">
    <source>
        <dbReference type="ARBA" id="ARBA00012528"/>
    </source>
</evidence>
<comment type="catalytic activity">
    <reaction evidence="2">
        <text>2 GTP = 3',3'-c-di-GMP + 2 diphosphate</text>
        <dbReference type="Rhea" id="RHEA:24898"/>
        <dbReference type="ChEBI" id="CHEBI:33019"/>
        <dbReference type="ChEBI" id="CHEBI:37565"/>
        <dbReference type="ChEBI" id="CHEBI:58805"/>
        <dbReference type="EC" id="2.7.7.65"/>
    </reaction>
</comment>
<dbReference type="Proteomes" id="UP000252174">
    <property type="component" value="Unassembled WGS sequence"/>
</dbReference>
<dbReference type="GO" id="GO:1902201">
    <property type="term" value="P:negative regulation of bacterial-type flagellum-dependent cell motility"/>
    <property type="evidence" value="ECO:0007669"/>
    <property type="project" value="TreeGrafter"/>
</dbReference>
<evidence type="ECO:0000256" key="2">
    <source>
        <dbReference type="ARBA" id="ARBA00034247"/>
    </source>
</evidence>
<proteinExistence type="predicted"/>
<dbReference type="CDD" id="cd01949">
    <property type="entry name" value="GGDEF"/>
    <property type="match status" value="1"/>
</dbReference>
<keyword evidence="5" id="KW-1185">Reference proteome</keyword>
<protein>
    <recommendedName>
        <fullName evidence="1">diguanylate cyclase</fullName>
        <ecNumber evidence="1">2.7.7.65</ecNumber>
    </recommendedName>
</protein>
<dbReference type="GO" id="GO:0005886">
    <property type="term" value="C:plasma membrane"/>
    <property type="evidence" value="ECO:0007669"/>
    <property type="project" value="TreeGrafter"/>
</dbReference>
<dbReference type="PANTHER" id="PTHR45138:SF9">
    <property type="entry name" value="DIGUANYLATE CYCLASE DGCM-RELATED"/>
    <property type="match status" value="1"/>
</dbReference>
<dbReference type="EMBL" id="QPJU01000001">
    <property type="protein sequence ID" value="RCX11691.1"/>
    <property type="molecule type" value="Genomic_DNA"/>
</dbReference>
<dbReference type="Gene3D" id="3.30.70.270">
    <property type="match status" value="1"/>
</dbReference>
<feature type="domain" description="GGDEF" evidence="3">
    <location>
        <begin position="158"/>
        <end position="291"/>
    </location>
</feature>
<name>A0A369AR64_9BURK</name>
<dbReference type="Pfam" id="PF13682">
    <property type="entry name" value="CZB"/>
    <property type="match status" value="1"/>
</dbReference>
<evidence type="ECO:0000259" key="3">
    <source>
        <dbReference type="PROSITE" id="PS50887"/>
    </source>
</evidence>
<dbReference type="PANTHER" id="PTHR45138">
    <property type="entry name" value="REGULATORY COMPONENTS OF SENSORY TRANSDUCTION SYSTEM"/>
    <property type="match status" value="1"/>
</dbReference>
<evidence type="ECO:0000313" key="4">
    <source>
        <dbReference type="EMBL" id="RCX11691.1"/>
    </source>
</evidence>
<dbReference type="FunFam" id="3.30.70.270:FF:000001">
    <property type="entry name" value="Diguanylate cyclase domain protein"/>
    <property type="match status" value="1"/>
</dbReference>
<dbReference type="PROSITE" id="PS50887">
    <property type="entry name" value="GGDEF"/>
    <property type="match status" value="1"/>
</dbReference>